<evidence type="ECO:0000256" key="1">
    <source>
        <dbReference type="ARBA" id="ARBA00022670"/>
    </source>
</evidence>
<dbReference type="Proteomes" id="UP000886861">
    <property type="component" value="Unassembled WGS sequence"/>
</dbReference>
<keyword evidence="4 6" id="KW-0862">Zinc</keyword>
<accession>A0A9D1NE44</accession>
<dbReference type="InterPro" id="IPR045090">
    <property type="entry name" value="Pept_M3A_M3B"/>
</dbReference>
<evidence type="ECO:0000256" key="6">
    <source>
        <dbReference type="RuleBase" id="RU368091"/>
    </source>
</evidence>
<dbReference type="Gene3D" id="1.20.140.70">
    <property type="entry name" value="Oligopeptidase f, N-terminal domain"/>
    <property type="match status" value="1"/>
</dbReference>
<dbReference type="Pfam" id="PF08439">
    <property type="entry name" value="Peptidase_M3_N"/>
    <property type="match status" value="1"/>
</dbReference>
<dbReference type="PANTHER" id="PTHR11804:SF84">
    <property type="entry name" value="SACCHAROLYSIN"/>
    <property type="match status" value="1"/>
</dbReference>
<comment type="cofactor">
    <cofactor evidence="6">
        <name>Zn(2+)</name>
        <dbReference type="ChEBI" id="CHEBI:29105"/>
    </cofactor>
    <text evidence="6">Binds 1 zinc ion.</text>
</comment>
<feature type="coiled-coil region" evidence="7">
    <location>
        <begin position="15"/>
        <end position="59"/>
    </location>
</feature>
<keyword evidence="2 6" id="KW-0479">Metal-binding</keyword>
<dbReference type="InterPro" id="IPR013647">
    <property type="entry name" value="OligopepF_N_dom"/>
</dbReference>
<comment type="function">
    <text evidence="6">Has oligopeptidase activity and degrades a variety of small bioactive peptides.</text>
</comment>
<organism evidence="10 11">
    <name type="scientific">Candidatus Caccopulliclostridium gallistercoris</name>
    <dbReference type="NCBI Taxonomy" id="2840719"/>
    <lineage>
        <taxon>Bacteria</taxon>
        <taxon>Bacillati</taxon>
        <taxon>Bacillota</taxon>
        <taxon>Clostridia</taxon>
        <taxon>Candidatus Caccopulliclostridium</taxon>
    </lineage>
</organism>
<dbReference type="CDD" id="cd09608">
    <property type="entry name" value="M3B_PepF"/>
    <property type="match status" value="1"/>
</dbReference>
<dbReference type="GO" id="GO:0006508">
    <property type="term" value="P:proteolysis"/>
    <property type="evidence" value="ECO:0007669"/>
    <property type="project" value="UniProtKB-KW"/>
</dbReference>
<evidence type="ECO:0000256" key="3">
    <source>
        <dbReference type="ARBA" id="ARBA00022801"/>
    </source>
</evidence>
<gene>
    <name evidence="10" type="primary">pepF</name>
    <name evidence="10" type="ORF">IAA62_00385</name>
</gene>
<dbReference type="PANTHER" id="PTHR11804">
    <property type="entry name" value="PROTEASE M3 THIMET OLIGOPEPTIDASE-RELATED"/>
    <property type="match status" value="1"/>
</dbReference>
<dbReference type="GO" id="GO:0004222">
    <property type="term" value="F:metalloendopeptidase activity"/>
    <property type="evidence" value="ECO:0007669"/>
    <property type="project" value="UniProtKB-UniRule"/>
</dbReference>
<evidence type="ECO:0000256" key="5">
    <source>
        <dbReference type="ARBA" id="ARBA00023049"/>
    </source>
</evidence>
<dbReference type="AlphaFoldDB" id="A0A9D1NE44"/>
<dbReference type="GO" id="GO:0006518">
    <property type="term" value="P:peptide metabolic process"/>
    <property type="evidence" value="ECO:0007669"/>
    <property type="project" value="TreeGrafter"/>
</dbReference>
<sequence length="594" mass="68640">MKKREEIEEKYKWNLTEYSKSSEACEKELADIQKKFSEIEKFENKLNSDENIYACLKLESEISQVLSRLYVYSSLKLKENAKNSKAVELSEKVGSVCVNFGTITSFIDVEIGELSNEKLKALENNKNYPEFRTYFKAILRHKAHMLSKKEEKLLSQMGEFTGGFSDVFDMFDNADVKFEDALDSKGVPHKLTHATYSLLVESADRELRKNAIINMNKAYGEYNNTIATNYINDVKVGTFFAKIRNYPSALSASIYAEEASEEVYKTLLEGVNNNLKVFHKYFDIKRRQLGQKTFALYDIYAKTCEDFDIKLSYEEALELVKEACKPLGEEYVSLLERAKNEHWIDVYENEGKDSGAFSWGAYGVHPVVLTNYVSNCNSVFTLAHELGHCMHTYYSNTNQPYEDAGYTIFVAEVASNVNEMLMLLYLSNKAKTKEEKIYYYDYLLSMFRGSVFRQTMFSEFEYFAHDTYEKTSALSKDILNNFYLELNKRYFGKGVEILDEIKYEWSRIPHFYSSFYVYKYATGLISAMVIARNIFSGKENAKENYLKFLSLGSSLPPVELLKIAGVNLEDKCTFDEAFAFIDGILNDWNKLLEN</sequence>
<dbReference type="InterPro" id="IPR042088">
    <property type="entry name" value="OligoPept_F_C"/>
</dbReference>
<feature type="domain" description="Oligopeptidase F N-terminal" evidence="9">
    <location>
        <begin position="110"/>
        <end position="178"/>
    </location>
</feature>
<evidence type="ECO:0000313" key="11">
    <source>
        <dbReference type="Proteomes" id="UP000886861"/>
    </source>
</evidence>
<keyword evidence="1 6" id="KW-0645">Protease</keyword>
<keyword evidence="5 6" id="KW-0482">Metalloprotease</keyword>
<comment type="similarity">
    <text evidence="6">Belongs to the peptidase M3B family.</text>
</comment>
<keyword evidence="7" id="KW-0175">Coiled coil</keyword>
<dbReference type="Pfam" id="PF01432">
    <property type="entry name" value="Peptidase_M3"/>
    <property type="match status" value="1"/>
</dbReference>
<evidence type="ECO:0000256" key="7">
    <source>
        <dbReference type="SAM" id="Coils"/>
    </source>
</evidence>
<dbReference type="EMBL" id="DVOJ01000003">
    <property type="protein sequence ID" value="HIV01009.1"/>
    <property type="molecule type" value="Genomic_DNA"/>
</dbReference>
<reference evidence="10" key="2">
    <citation type="journal article" date="2021" name="PeerJ">
        <title>Extensive microbial diversity within the chicken gut microbiome revealed by metagenomics and culture.</title>
        <authorList>
            <person name="Gilroy R."/>
            <person name="Ravi A."/>
            <person name="Getino M."/>
            <person name="Pursley I."/>
            <person name="Horton D.L."/>
            <person name="Alikhan N.F."/>
            <person name="Baker D."/>
            <person name="Gharbi K."/>
            <person name="Hall N."/>
            <person name="Watson M."/>
            <person name="Adriaenssens E.M."/>
            <person name="Foster-Nyarko E."/>
            <person name="Jarju S."/>
            <person name="Secka A."/>
            <person name="Antonio M."/>
            <person name="Oren A."/>
            <person name="Chaudhuri R.R."/>
            <person name="La Ragione R."/>
            <person name="Hildebrand F."/>
            <person name="Pallen M.J."/>
        </authorList>
    </citation>
    <scope>NUCLEOTIDE SEQUENCE</scope>
    <source>
        <strain evidence="10">CHK186-9395</strain>
    </source>
</reference>
<protein>
    <recommendedName>
        <fullName evidence="6">Oligopeptidase F</fullName>
        <ecNumber evidence="6">3.4.24.-</ecNumber>
    </recommendedName>
</protein>
<keyword evidence="3 6" id="KW-0378">Hydrolase</keyword>
<evidence type="ECO:0000259" key="9">
    <source>
        <dbReference type="Pfam" id="PF08439"/>
    </source>
</evidence>
<evidence type="ECO:0000313" key="10">
    <source>
        <dbReference type="EMBL" id="HIV01009.1"/>
    </source>
</evidence>
<proteinExistence type="inferred from homology"/>
<evidence type="ECO:0000256" key="4">
    <source>
        <dbReference type="ARBA" id="ARBA00022833"/>
    </source>
</evidence>
<feature type="domain" description="Peptidase M3A/M3B catalytic" evidence="8">
    <location>
        <begin position="199"/>
        <end position="579"/>
    </location>
</feature>
<evidence type="ECO:0000259" key="8">
    <source>
        <dbReference type="Pfam" id="PF01432"/>
    </source>
</evidence>
<dbReference type="InterPro" id="IPR004438">
    <property type="entry name" value="Peptidase_M3B"/>
</dbReference>
<dbReference type="GO" id="GO:0046872">
    <property type="term" value="F:metal ion binding"/>
    <property type="evidence" value="ECO:0007669"/>
    <property type="project" value="UniProtKB-UniRule"/>
</dbReference>
<evidence type="ECO:0000256" key="2">
    <source>
        <dbReference type="ARBA" id="ARBA00022723"/>
    </source>
</evidence>
<comment type="caution">
    <text evidence="10">The sequence shown here is derived from an EMBL/GenBank/DDBJ whole genome shotgun (WGS) entry which is preliminary data.</text>
</comment>
<dbReference type="EC" id="3.4.24.-" evidence="6"/>
<dbReference type="Gene3D" id="1.10.1370.20">
    <property type="entry name" value="Oligoendopeptidase f, C-terminal domain"/>
    <property type="match status" value="1"/>
</dbReference>
<dbReference type="NCBIfam" id="TIGR00181">
    <property type="entry name" value="pepF"/>
    <property type="match status" value="1"/>
</dbReference>
<name>A0A9D1NE44_9FIRM</name>
<dbReference type="Gene3D" id="1.10.287.830">
    <property type="entry name" value="putative peptidase helix hairpin domain like"/>
    <property type="match status" value="1"/>
</dbReference>
<dbReference type="SUPFAM" id="SSF55486">
    <property type="entry name" value="Metalloproteases ('zincins'), catalytic domain"/>
    <property type="match status" value="1"/>
</dbReference>
<reference evidence="10" key="1">
    <citation type="submission" date="2020-10" db="EMBL/GenBank/DDBJ databases">
        <authorList>
            <person name="Gilroy R."/>
        </authorList>
    </citation>
    <scope>NUCLEOTIDE SEQUENCE</scope>
    <source>
        <strain evidence="10">CHK186-9395</strain>
    </source>
</reference>
<dbReference type="InterPro" id="IPR001567">
    <property type="entry name" value="Pept_M3A_M3B_dom"/>
</dbReference>